<gene>
    <name evidence="1" type="ORF">BDN72DRAFT_876614</name>
</gene>
<proteinExistence type="predicted"/>
<evidence type="ECO:0000313" key="2">
    <source>
        <dbReference type="Proteomes" id="UP000308600"/>
    </source>
</evidence>
<dbReference type="EMBL" id="ML208288">
    <property type="protein sequence ID" value="TFK72151.1"/>
    <property type="molecule type" value="Genomic_DNA"/>
</dbReference>
<sequence length="577" mass="61431">MQTASGFAPPAPHLPYPYHGHIHGGLPQQDHDLKRQYLALLPPPQIIEICLIFDLHVPPYIKSSIWPSDLNAAIAAIKSAVPPPETDSSTEKNLAPEVANGVASSPNPPNYQNGSPALHELDPSEKQPPDKSTATPPRNTPGSTTESTNPSTPAHSSAYPYAGYPYPPPPTGAYPHNPYYAPPHGFSPYAPYAYPPPPAPPTGMYPNPQGPPQESQDDLPSYEEMIVEALHDSTDPEGCAPKDLFAWMASRYPLQSNFRPSASQALQKAFKRGRLEKSTGGKYRISATWEGGNTSRRTTRRPQTQSHVPNSHVTPASPFTHAPLHQPTPPGYGYAYPPPPLGYGYSAPHPHTNSPQQSVPSQSQPTPAAPSEHSNSLEATSSEVYEAAQNILKAINFGNLLRLSEAAEQNLANHVNANASTSTLLNGSDATINPPGLPPAENSIPFGSLTVAHLMPHAPQPQLAPMASLMPSIESPSDGSRAELQAQLVLLAAQLADLGQMDSEPEASLPSMVSTHPPPAAQSIQAPILAPAFALPLPPLPQPVQSLGVKNGGQQVEKPPDDSALTDTDDEEMVEII</sequence>
<organism evidence="1 2">
    <name type="scientific">Pluteus cervinus</name>
    <dbReference type="NCBI Taxonomy" id="181527"/>
    <lineage>
        <taxon>Eukaryota</taxon>
        <taxon>Fungi</taxon>
        <taxon>Dikarya</taxon>
        <taxon>Basidiomycota</taxon>
        <taxon>Agaricomycotina</taxon>
        <taxon>Agaricomycetes</taxon>
        <taxon>Agaricomycetidae</taxon>
        <taxon>Agaricales</taxon>
        <taxon>Pluteineae</taxon>
        <taxon>Pluteaceae</taxon>
        <taxon>Pluteus</taxon>
    </lineage>
</organism>
<name>A0ACD3B3G7_9AGAR</name>
<reference evidence="1 2" key="1">
    <citation type="journal article" date="2019" name="Nat. Ecol. Evol.">
        <title>Megaphylogeny resolves global patterns of mushroom evolution.</title>
        <authorList>
            <person name="Varga T."/>
            <person name="Krizsan K."/>
            <person name="Foldi C."/>
            <person name="Dima B."/>
            <person name="Sanchez-Garcia M."/>
            <person name="Sanchez-Ramirez S."/>
            <person name="Szollosi G.J."/>
            <person name="Szarkandi J.G."/>
            <person name="Papp V."/>
            <person name="Albert L."/>
            <person name="Andreopoulos W."/>
            <person name="Angelini C."/>
            <person name="Antonin V."/>
            <person name="Barry K.W."/>
            <person name="Bougher N.L."/>
            <person name="Buchanan P."/>
            <person name="Buyck B."/>
            <person name="Bense V."/>
            <person name="Catcheside P."/>
            <person name="Chovatia M."/>
            <person name="Cooper J."/>
            <person name="Damon W."/>
            <person name="Desjardin D."/>
            <person name="Finy P."/>
            <person name="Geml J."/>
            <person name="Haridas S."/>
            <person name="Hughes K."/>
            <person name="Justo A."/>
            <person name="Karasinski D."/>
            <person name="Kautmanova I."/>
            <person name="Kiss B."/>
            <person name="Kocsube S."/>
            <person name="Kotiranta H."/>
            <person name="LaButti K.M."/>
            <person name="Lechner B.E."/>
            <person name="Liimatainen K."/>
            <person name="Lipzen A."/>
            <person name="Lukacs Z."/>
            <person name="Mihaltcheva S."/>
            <person name="Morgado L.N."/>
            <person name="Niskanen T."/>
            <person name="Noordeloos M.E."/>
            <person name="Ohm R.A."/>
            <person name="Ortiz-Santana B."/>
            <person name="Ovrebo C."/>
            <person name="Racz N."/>
            <person name="Riley R."/>
            <person name="Savchenko A."/>
            <person name="Shiryaev A."/>
            <person name="Soop K."/>
            <person name="Spirin V."/>
            <person name="Szebenyi C."/>
            <person name="Tomsovsky M."/>
            <person name="Tulloss R.E."/>
            <person name="Uehling J."/>
            <person name="Grigoriev I.V."/>
            <person name="Vagvolgyi C."/>
            <person name="Papp T."/>
            <person name="Martin F.M."/>
            <person name="Miettinen O."/>
            <person name="Hibbett D.S."/>
            <person name="Nagy L.G."/>
        </authorList>
    </citation>
    <scope>NUCLEOTIDE SEQUENCE [LARGE SCALE GENOMIC DNA]</scope>
    <source>
        <strain evidence="1 2">NL-1719</strain>
    </source>
</reference>
<dbReference type="Proteomes" id="UP000308600">
    <property type="component" value="Unassembled WGS sequence"/>
</dbReference>
<evidence type="ECO:0000313" key="1">
    <source>
        <dbReference type="EMBL" id="TFK72151.1"/>
    </source>
</evidence>
<accession>A0ACD3B3G7</accession>
<protein>
    <submittedName>
        <fullName evidence="1">Uncharacterized protein</fullName>
    </submittedName>
</protein>
<keyword evidence="2" id="KW-1185">Reference proteome</keyword>